<keyword evidence="2" id="KW-1003">Cell membrane</keyword>
<keyword evidence="2" id="KW-1133">Transmembrane helix</keyword>
<feature type="transmembrane region" description="Helical" evidence="2">
    <location>
        <begin position="91"/>
        <end position="109"/>
    </location>
</feature>
<proteinExistence type="inferred from homology"/>
<comment type="similarity">
    <text evidence="1 2">Belongs to the complex I subunit 6 family.</text>
</comment>
<dbReference type="GO" id="GO:0048038">
    <property type="term" value="F:quinone binding"/>
    <property type="evidence" value="ECO:0007669"/>
    <property type="project" value="UniProtKB-UniRule"/>
</dbReference>
<dbReference type="GO" id="GO:0005886">
    <property type="term" value="C:plasma membrane"/>
    <property type="evidence" value="ECO:0007669"/>
    <property type="project" value="UniProtKB-SubCell"/>
</dbReference>
<organism evidence="3 4">
    <name type="scientific">Tectimicrobiota bacterium</name>
    <dbReference type="NCBI Taxonomy" id="2528274"/>
    <lineage>
        <taxon>Bacteria</taxon>
        <taxon>Pseudomonadati</taxon>
        <taxon>Nitrospinota/Tectimicrobiota group</taxon>
        <taxon>Candidatus Tectimicrobiota</taxon>
    </lineage>
</organism>
<accession>A0A932GNC0</accession>
<evidence type="ECO:0000313" key="3">
    <source>
        <dbReference type="EMBL" id="MBI3014000.1"/>
    </source>
</evidence>
<feature type="transmembrane region" description="Helical" evidence="2">
    <location>
        <begin position="53"/>
        <end position="75"/>
    </location>
</feature>
<dbReference type="InterPro" id="IPR001457">
    <property type="entry name" value="NADH_UbQ/plastoQ_OxRdtase_su6"/>
</dbReference>
<feature type="transmembrane region" description="Helical" evidence="2">
    <location>
        <begin position="6"/>
        <end position="22"/>
    </location>
</feature>
<comment type="subcellular location">
    <subcellularLocation>
        <location evidence="2">Cell membrane</location>
        <topology evidence="2">Multi-pass membrane protein</topology>
    </subcellularLocation>
</comment>
<reference evidence="3" key="1">
    <citation type="submission" date="2020-07" db="EMBL/GenBank/DDBJ databases">
        <title>Huge and variable diversity of episymbiotic CPR bacteria and DPANN archaea in groundwater ecosystems.</title>
        <authorList>
            <person name="He C.Y."/>
            <person name="Keren R."/>
            <person name="Whittaker M."/>
            <person name="Farag I.F."/>
            <person name="Doudna J."/>
            <person name="Cate J.H.D."/>
            <person name="Banfield J.F."/>
        </authorList>
    </citation>
    <scope>NUCLEOTIDE SEQUENCE</scope>
    <source>
        <strain evidence="3">NC_groundwater_717_Ag_S-0.2um_59_8</strain>
    </source>
</reference>
<dbReference type="EC" id="7.1.1.-" evidence="2"/>
<feature type="transmembrane region" description="Helical" evidence="2">
    <location>
        <begin position="29"/>
        <end position="47"/>
    </location>
</feature>
<dbReference type="AlphaFoldDB" id="A0A932GNC0"/>
<name>A0A932GNC0_UNCTE</name>
<feature type="transmembrane region" description="Helical" evidence="2">
    <location>
        <begin position="141"/>
        <end position="163"/>
    </location>
</feature>
<comment type="function">
    <text evidence="2">NDH-1 shuttles electrons from NADH, via FMN and iron-sulfur (Fe-S) centers, to quinones in the respiratory chain. Couples the redox reaction to proton translocation (for every two electrons transferred, four hydrogen ions are translocated across the cytoplasmic membrane), and thus conserves the redox energy in a proton gradient.</text>
</comment>
<keyword evidence="2" id="KW-0520">NAD</keyword>
<keyword evidence="2" id="KW-0812">Transmembrane</keyword>
<gene>
    <name evidence="3" type="ORF">HYY65_02805</name>
</gene>
<dbReference type="GO" id="GO:0008137">
    <property type="term" value="F:NADH dehydrogenase (ubiquinone) activity"/>
    <property type="evidence" value="ECO:0007669"/>
    <property type="project" value="UniProtKB-UniRule"/>
</dbReference>
<comment type="catalytic activity">
    <reaction evidence="2">
        <text>a quinone + NADH + 5 H(+)(in) = a quinol + NAD(+) + 4 H(+)(out)</text>
        <dbReference type="Rhea" id="RHEA:57888"/>
        <dbReference type="ChEBI" id="CHEBI:15378"/>
        <dbReference type="ChEBI" id="CHEBI:24646"/>
        <dbReference type="ChEBI" id="CHEBI:57540"/>
        <dbReference type="ChEBI" id="CHEBI:57945"/>
        <dbReference type="ChEBI" id="CHEBI:132124"/>
    </reaction>
</comment>
<keyword evidence="2" id="KW-0472">Membrane</keyword>
<evidence type="ECO:0000256" key="1">
    <source>
        <dbReference type="ARBA" id="ARBA00005698"/>
    </source>
</evidence>
<dbReference type="InterPro" id="IPR042106">
    <property type="entry name" value="Nuo/plastoQ_OxRdtase_6_NuoJ"/>
</dbReference>
<dbReference type="Proteomes" id="UP000741360">
    <property type="component" value="Unassembled WGS sequence"/>
</dbReference>
<evidence type="ECO:0000256" key="2">
    <source>
        <dbReference type="RuleBase" id="RU004429"/>
    </source>
</evidence>
<dbReference type="PANTHER" id="PTHR33269">
    <property type="entry name" value="NADH-UBIQUINONE OXIDOREDUCTASE CHAIN 6"/>
    <property type="match status" value="1"/>
</dbReference>
<evidence type="ECO:0000313" key="4">
    <source>
        <dbReference type="Proteomes" id="UP000741360"/>
    </source>
</evidence>
<protein>
    <recommendedName>
        <fullName evidence="2">NADH-quinone oxidoreductase subunit J</fullName>
        <ecNumber evidence="2">7.1.1.-</ecNumber>
    </recommendedName>
</protein>
<dbReference type="PANTHER" id="PTHR33269:SF17">
    <property type="entry name" value="NADH-UBIQUINONE OXIDOREDUCTASE CHAIN 6"/>
    <property type="match status" value="1"/>
</dbReference>
<dbReference type="Gene3D" id="1.20.120.1200">
    <property type="entry name" value="NADH-ubiquinone/plastoquinone oxidoreductase chain 6, subunit NuoJ"/>
    <property type="match status" value="1"/>
</dbReference>
<comment type="caution">
    <text evidence="3">The sequence shown here is derived from an EMBL/GenBank/DDBJ whole genome shotgun (WGS) entry which is preliminary data.</text>
</comment>
<dbReference type="Pfam" id="PF00499">
    <property type="entry name" value="Oxidored_q3"/>
    <property type="match status" value="1"/>
</dbReference>
<dbReference type="EMBL" id="JACPSX010000046">
    <property type="protein sequence ID" value="MBI3014000.1"/>
    <property type="molecule type" value="Genomic_DNA"/>
</dbReference>
<keyword evidence="2" id="KW-0874">Quinone</keyword>
<sequence length="169" mass="18436">MEQFFFFLFAAGAVISALLVISRRNVMHCALFLVLTFFFVAAIFVLLKAEFLAAVQVLVYAGAIMVLFTFVIFLVHIPRTEKIRQTFRQKNLALALGLLLGLEVAYILYGTMAAPASLPAAAPVGAVGNTESFGVALFTRFLFPFEVVSVLLLAAMIGAIVLAKKEIDR</sequence>